<feature type="compositionally biased region" description="Low complexity" evidence="1">
    <location>
        <begin position="319"/>
        <end position="334"/>
    </location>
</feature>
<evidence type="ECO:0000313" key="2">
    <source>
        <dbReference type="EMBL" id="EJK68200.1"/>
    </source>
</evidence>
<feature type="compositionally biased region" description="Low complexity" evidence="1">
    <location>
        <begin position="393"/>
        <end position="406"/>
    </location>
</feature>
<dbReference type="AlphaFoldDB" id="K0SS65"/>
<evidence type="ECO:0000313" key="3">
    <source>
        <dbReference type="Proteomes" id="UP000266841"/>
    </source>
</evidence>
<feature type="compositionally biased region" description="Basic and acidic residues" evidence="1">
    <location>
        <begin position="244"/>
        <end position="255"/>
    </location>
</feature>
<gene>
    <name evidence="2" type="ORF">THAOC_10644</name>
</gene>
<feature type="compositionally biased region" description="Gly residues" evidence="1">
    <location>
        <begin position="407"/>
        <end position="417"/>
    </location>
</feature>
<feature type="compositionally biased region" description="Low complexity" evidence="1">
    <location>
        <begin position="464"/>
        <end position="501"/>
    </location>
</feature>
<feature type="compositionally biased region" description="Gly residues" evidence="1">
    <location>
        <begin position="274"/>
        <end position="302"/>
    </location>
</feature>
<protein>
    <submittedName>
        <fullName evidence="2">Uncharacterized protein</fullName>
    </submittedName>
</protein>
<reference evidence="2 3" key="1">
    <citation type="journal article" date="2012" name="Genome Biol.">
        <title>Genome and low-iron response of an oceanic diatom adapted to chronic iron limitation.</title>
        <authorList>
            <person name="Lommer M."/>
            <person name="Specht M."/>
            <person name="Roy A.S."/>
            <person name="Kraemer L."/>
            <person name="Andreson R."/>
            <person name="Gutowska M.A."/>
            <person name="Wolf J."/>
            <person name="Bergner S.V."/>
            <person name="Schilhabel M.B."/>
            <person name="Klostermeier U.C."/>
            <person name="Beiko R.G."/>
            <person name="Rosenstiel P."/>
            <person name="Hippler M."/>
            <person name="Laroche J."/>
        </authorList>
    </citation>
    <scope>NUCLEOTIDE SEQUENCE [LARGE SCALE GENOMIC DNA]</scope>
    <source>
        <strain evidence="2 3">CCMP1005</strain>
    </source>
</reference>
<feature type="region of interest" description="Disordered" evidence="1">
    <location>
        <begin position="239"/>
        <end position="334"/>
    </location>
</feature>
<comment type="caution">
    <text evidence="2">The sequence shown here is derived from an EMBL/GenBank/DDBJ whole genome shotgun (WGS) entry which is preliminary data.</text>
</comment>
<sequence length="517" mass="57674">MYLKTLINFTKNKTKAANVRTRNDAKEYGRRENGTVTSRSFPVLDGEPEDIGHMTEELLKAVTSLETNHWTPHNINNTERFNTVRDLCKEDSPLQSAFDRVVRNHYPNPNQQTNNAVPNLVKRTVYELTKQANAGDKVRDALRHVQYLNLVDIDTNQLMEPSRVLDRFEEVLRLASRLQTTLADWNETAKFQVLWSYYPDTMKTYFQYERNDGVCPTTDGTTCAALTAELNGYYMQNLNFPGARPERNDGGDRGNKRQRNNRDGGWTPRNNQGNGNGRDGGNGHGGGNANGNFRGNGNGYRGGRNQDRYRGNHNRNHNNRNGQGSNQGGRSNSRFVRDDEVCPLHGGHDWGSCRCNPRNPNFRADSAALFAERNPQSEFNWFRNYLRSRNVRFNTNNQNNSNQNNTQGGGNRNGGYRGNHNEGGNQGGNQGNQGGNQNNNHGGSNSSYMMVPVMPPGLPPVFQPPQNQQQPAQPQSSYWTNPAPSNAPSSNAQSSNNQPPAGAIALANGGFYMPPPS</sequence>
<proteinExistence type="predicted"/>
<organism evidence="2 3">
    <name type="scientific">Thalassiosira oceanica</name>
    <name type="common">Marine diatom</name>
    <dbReference type="NCBI Taxonomy" id="159749"/>
    <lineage>
        <taxon>Eukaryota</taxon>
        <taxon>Sar</taxon>
        <taxon>Stramenopiles</taxon>
        <taxon>Ochrophyta</taxon>
        <taxon>Bacillariophyta</taxon>
        <taxon>Coscinodiscophyceae</taxon>
        <taxon>Thalassiosirophycidae</taxon>
        <taxon>Thalassiosirales</taxon>
        <taxon>Thalassiosiraceae</taxon>
        <taxon>Thalassiosira</taxon>
    </lineage>
</organism>
<feature type="compositionally biased region" description="Pro residues" evidence="1">
    <location>
        <begin position="453"/>
        <end position="463"/>
    </location>
</feature>
<feature type="compositionally biased region" description="Gly residues" evidence="1">
    <location>
        <begin position="424"/>
        <end position="434"/>
    </location>
</feature>
<evidence type="ECO:0000256" key="1">
    <source>
        <dbReference type="SAM" id="MobiDB-lite"/>
    </source>
</evidence>
<accession>K0SS65</accession>
<name>K0SS65_THAOC</name>
<keyword evidence="3" id="KW-1185">Reference proteome</keyword>
<feature type="region of interest" description="Disordered" evidence="1">
    <location>
        <begin position="27"/>
        <end position="47"/>
    </location>
</feature>
<dbReference type="EMBL" id="AGNL01011808">
    <property type="protein sequence ID" value="EJK68200.1"/>
    <property type="molecule type" value="Genomic_DNA"/>
</dbReference>
<feature type="compositionally biased region" description="Low complexity" evidence="1">
    <location>
        <begin position="435"/>
        <end position="452"/>
    </location>
</feature>
<dbReference type="Proteomes" id="UP000266841">
    <property type="component" value="Unassembled WGS sequence"/>
</dbReference>
<feature type="region of interest" description="Disordered" evidence="1">
    <location>
        <begin position="393"/>
        <end position="517"/>
    </location>
</feature>